<dbReference type="InterPro" id="IPR010640">
    <property type="entry name" value="Low_temperature_requirement_A"/>
</dbReference>
<sequence length="130" mass="13327">MPPAANPPRLSQWSSYLQMTMIAGIILTAVGFTLIIEAPDQNPPPGCIAGITGGPALFLAGRSAFEYLILGRVTAPRLIGIIALAGISIVVVHLPPEIASAAATLVLALVAALDTARSHGRSMAPPAPTR</sequence>
<evidence type="ECO:0000313" key="2">
    <source>
        <dbReference type="EMBL" id="WUP50675.1"/>
    </source>
</evidence>
<evidence type="ECO:0000313" key="3">
    <source>
        <dbReference type="Proteomes" id="UP001432190"/>
    </source>
</evidence>
<dbReference type="Pfam" id="PF06772">
    <property type="entry name" value="LtrA"/>
    <property type="match status" value="1"/>
</dbReference>
<evidence type="ECO:0000256" key="1">
    <source>
        <dbReference type="SAM" id="Phobius"/>
    </source>
</evidence>
<feature type="transmembrane region" description="Helical" evidence="1">
    <location>
        <begin position="48"/>
        <end position="68"/>
    </location>
</feature>
<name>A0ABZ1S8C0_9ACTN</name>
<keyword evidence="1" id="KW-0812">Transmembrane</keyword>
<feature type="transmembrane region" description="Helical" evidence="1">
    <location>
        <begin position="98"/>
        <end position="116"/>
    </location>
</feature>
<dbReference type="Proteomes" id="UP001432190">
    <property type="component" value="Chromosome"/>
</dbReference>
<feature type="transmembrane region" description="Helical" evidence="1">
    <location>
        <begin position="16"/>
        <end position="36"/>
    </location>
</feature>
<keyword evidence="3" id="KW-1185">Reference proteome</keyword>
<dbReference type="EMBL" id="CP108084">
    <property type="protein sequence ID" value="WUP50675.1"/>
    <property type="molecule type" value="Genomic_DNA"/>
</dbReference>
<dbReference type="RefSeq" id="WP_328852200.1">
    <property type="nucleotide sequence ID" value="NZ_CP108084.1"/>
</dbReference>
<reference evidence="2" key="1">
    <citation type="submission" date="2022-10" db="EMBL/GenBank/DDBJ databases">
        <title>The complete genomes of actinobacterial strains from the NBC collection.</title>
        <authorList>
            <person name="Joergensen T.S."/>
            <person name="Alvarez Arevalo M."/>
            <person name="Sterndorff E.B."/>
            <person name="Faurdal D."/>
            <person name="Vuksanovic O."/>
            <person name="Mourched A.-S."/>
            <person name="Charusanti P."/>
            <person name="Shaw S."/>
            <person name="Blin K."/>
            <person name="Weber T."/>
        </authorList>
    </citation>
    <scope>NUCLEOTIDE SEQUENCE</scope>
    <source>
        <strain evidence="2">NBC_00256</strain>
    </source>
</reference>
<accession>A0ABZ1S8C0</accession>
<organism evidence="2 3">
    <name type="scientific">Micromonospora globbae</name>
    <dbReference type="NCBI Taxonomy" id="1894969"/>
    <lineage>
        <taxon>Bacteria</taxon>
        <taxon>Bacillati</taxon>
        <taxon>Actinomycetota</taxon>
        <taxon>Actinomycetes</taxon>
        <taxon>Micromonosporales</taxon>
        <taxon>Micromonosporaceae</taxon>
        <taxon>Micromonospora</taxon>
    </lineage>
</organism>
<protein>
    <submittedName>
        <fullName evidence="2">Low temperature requirement protein A</fullName>
    </submittedName>
</protein>
<proteinExistence type="predicted"/>
<gene>
    <name evidence="2" type="ORF">OG994_03915</name>
</gene>
<keyword evidence="1" id="KW-1133">Transmembrane helix</keyword>
<keyword evidence="1" id="KW-0472">Membrane</keyword>
<feature type="transmembrane region" description="Helical" evidence="1">
    <location>
        <begin position="75"/>
        <end position="92"/>
    </location>
</feature>